<dbReference type="AlphaFoldDB" id="A0A7W9TJP7"/>
<name>A0A7W9TJP7_9ACTN</name>
<keyword evidence="2" id="KW-1185">Reference proteome</keyword>
<dbReference type="Proteomes" id="UP000591537">
    <property type="component" value="Unassembled WGS sequence"/>
</dbReference>
<dbReference type="RefSeq" id="WP_184566892.1">
    <property type="nucleotide sequence ID" value="NZ_BAAARS010000020.1"/>
</dbReference>
<reference evidence="1 2" key="1">
    <citation type="submission" date="2020-08" db="EMBL/GenBank/DDBJ databases">
        <title>Genomic Encyclopedia of Type Strains, Phase IV (KMG-IV): sequencing the most valuable type-strain genomes for metagenomic binning, comparative biology and taxonomic classification.</title>
        <authorList>
            <person name="Goeker M."/>
        </authorList>
    </citation>
    <scope>NUCLEOTIDE SEQUENCE [LARGE SCALE GENOMIC DNA]</scope>
    <source>
        <strain evidence="1 2">DSM 43350</strain>
    </source>
</reference>
<organism evidence="1 2">
    <name type="scientific">Streptomyces paradoxus</name>
    <dbReference type="NCBI Taxonomy" id="66375"/>
    <lineage>
        <taxon>Bacteria</taxon>
        <taxon>Bacillati</taxon>
        <taxon>Actinomycetota</taxon>
        <taxon>Actinomycetes</taxon>
        <taxon>Kitasatosporales</taxon>
        <taxon>Streptomycetaceae</taxon>
        <taxon>Streptomyces</taxon>
    </lineage>
</organism>
<proteinExistence type="predicted"/>
<sequence>MPSHSSPVPAAAVTGTTIQVATSASSSGIRGSARANWRAAPVSIADPGASVVDLTIVRLGLEGRRREVAEVTRWQGDDPAGVSSWSGCTWPSAARSSTSQCDLGPVERRLAVIVGSRR</sequence>
<comment type="caution">
    <text evidence="1">The sequence shown here is derived from an EMBL/GenBank/DDBJ whole genome shotgun (WGS) entry which is preliminary data.</text>
</comment>
<evidence type="ECO:0000313" key="1">
    <source>
        <dbReference type="EMBL" id="MBB6081133.1"/>
    </source>
</evidence>
<dbReference type="EMBL" id="JACHGV010000016">
    <property type="protein sequence ID" value="MBB6081133.1"/>
    <property type="molecule type" value="Genomic_DNA"/>
</dbReference>
<accession>A0A7W9TJP7</accession>
<gene>
    <name evidence="1" type="ORF">HNR57_007084</name>
</gene>
<evidence type="ECO:0000313" key="2">
    <source>
        <dbReference type="Proteomes" id="UP000591537"/>
    </source>
</evidence>
<protein>
    <submittedName>
        <fullName evidence="1">Uncharacterized protein</fullName>
    </submittedName>
</protein>